<feature type="transmembrane region" description="Helical" evidence="2">
    <location>
        <begin position="807"/>
        <end position="827"/>
    </location>
</feature>
<feature type="compositionally biased region" description="Low complexity" evidence="1">
    <location>
        <begin position="372"/>
        <end position="384"/>
    </location>
</feature>
<organism evidence="3 4">
    <name type="scientific">Roseateles flavus</name>
    <dbReference type="NCBI Taxonomy" id="3149041"/>
    <lineage>
        <taxon>Bacteria</taxon>
        <taxon>Pseudomonadati</taxon>
        <taxon>Pseudomonadota</taxon>
        <taxon>Betaproteobacteria</taxon>
        <taxon>Burkholderiales</taxon>
        <taxon>Sphaerotilaceae</taxon>
        <taxon>Roseateles</taxon>
    </lineage>
</organism>
<dbReference type="RefSeq" id="WP_347611395.1">
    <property type="nucleotide sequence ID" value="NZ_JBDPZC010000007.1"/>
</dbReference>
<dbReference type="InterPro" id="IPR013783">
    <property type="entry name" value="Ig-like_fold"/>
</dbReference>
<keyword evidence="2" id="KW-0472">Membrane</keyword>
<comment type="caution">
    <text evidence="3">The sequence shown here is derived from an EMBL/GenBank/DDBJ whole genome shotgun (WGS) entry which is preliminary data.</text>
</comment>
<dbReference type="Gene3D" id="2.60.40.10">
    <property type="entry name" value="Immunoglobulins"/>
    <property type="match status" value="1"/>
</dbReference>
<dbReference type="Proteomes" id="UP001462640">
    <property type="component" value="Unassembled WGS sequence"/>
</dbReference>
<feature type="region of interest" description="Disordered" evidence="1">
    <location>
        <begin position="363"/>
        <end position="393"/>
    </location>
</feature>
<proteinExistence type="predicted"/>
<name>A0ABV0GGY5_9BURK</name>
<evidence type="ECO:0000256" key="2">
    <source>
        <dbReference type="SAM" id="Phobius"/>
    </source>
</evidence>
<feature type="region of interest" description="Disordered" evidence="1">
    <location>
        <begin position="205"/>
        <end position="225"/>
    </location>
</feature>
<evidence type="ECO:0000313" key="4">
    <source>
        <dbReference type="Proteomes" id="UP001462640"/>
    </source>
</evidence>
<sequence>MSRHAPEGRRLPALLRRSAGLASLLALALLPAGLAVWSDGAGAGPAQAQALTPASAPAPARSAPAPAAAPASAAAPPAETRPVTPAPSVSSIQLPGAAQCSAAPRPACVDPDPLSMERRPDYLPNGTVGVRYQREVRAVGGKPPYVFSLAEGSLPDGLSLDPTGPLGGVPTKAGLFRFRLSVEDGAGRLAGQAYVLRILPVRKPEPAASAASSPTPPLSQIDRRELGKTPNRASTAIVYQLQPAQLDALATLIKPAAGADAGTAAGTEGAPASEPAASLPAADPGAPTLPPPAGLAWTEDQNKQLPLWLEPVMGIEYPSRALFLAAIDALACAQVRQLVTAEAQRLKRPAPDSRQLAETCAKALNPPREDATQAAAGKAGTAKTGARRPQPVASAASAASAAASAAPGAAASALPAAAEQLSLRELPSWLLPPALREWLADAAARERVLWAGSPQWSATPDCHCTNARARQLIYAIAPNWLSPEPPQPMDFSLIHRITPFALPLDQDLTLPSLAADQVDYIDTARRYDTRIDFGIYRRDWRFLATEPAQAREALLARLSTQVPRHARDLLDTPLKGWKARARSWLPGFAEVQYAGDGLTVYFDQLPDRSKDPVLADRFAAFYPRFIRGLGEALGENPERRYAINLMLSDRMLAEAGPFAVDKLFELLKAVEKPEMLNGRIVETNSDYKRNSNVQLRFLVLLSEPSTDSKKQLRSTIEASPALKGGDRRIFLRSVVPLLVLPQLDTQQYQDDLVYVQDNFDGIGFWPSPLVDSLMKNEQREMLRRVFVGDPGLGISEAICGFVCPNRWLLRLLFDLLILAGLLTWVAFQWNCEWRARYGRLALLAGIPPVVLGAALLECDPALAGIRNSNAQLLALIAIPVVAALMALLKRKVEKP</sequence>
<feature type="transmembrane region" description="Helical" evidence="2">
    <location>
        <begin position="868"/>
        <end position="888"/>
    </location>
</feature>
<keyword evidence="4" id="KW-1185">Reference proteome</keyword>
<protein>
    <submittedName>
        <fullName evidence="3">Ig domain-containing protein</fullName>
    </submittedName>
</protein>
<feature type="compositionally biased region" description="Low complexity" evidence="1">
    <location>
        <begin position="44"/>
        <end position="78"/>
    </location>
</feature>
<evidence type="ECO:0000313" key="3">
    <source>
        <dbReference type="EMBL" id="MEO3714286.1"/>
    </source>
</evidence>
<feature type="compositionally biased region" description="Low complexity" evidence="1">
    <location>
        <begin position="261"/>
        <end position="286"/>
    </location>
</feature>
<dbReference type="Pfam" id="PF05345">
    <property type="entry name" value="He_PIG"/>
    <property type="match status" value="1"/>
</dbReference>
<reference evidence="3 4" key="1">
    <citation type="submission" date="2024-05" db="EMBL/GenBank/DDBJ databases">
        <title>Roseateles sp. 2.12 16S ribosomal RNA gene Genome sequencing and assembly.</title>
        <authorList>
            <person name="Woo H."/>
        </authorList>
    </citation>
    <scope>NUCLEOTIDE SEQUENCE [LARGE SCALE GENOMIC DNA]</scope>
    <source>
        <strain evidence="3 4">2.12</strain>
    </source>
</reference>
<keyword evidence="2" id="KW-1133">Transmembrane helix</keyword>
<feature type="region of interest" description="Disordered" evidence="1">
    <location>
        <begin position="42"/>
        <end position="122"/>
    </location>
</feature>
<keyword evidence="2" id="KW-0812">Transmembrane</keyword>
<evidence type="ECO:0000256" key="1">
    <source>
        <dbReference type="SAM" id="MobiDB-lite"/>
    </source>
</evidence>
<feature type="region of interest" description="Disordered" evidence="1">
    <location>
        <begin position="261"/>
        <end position="297"/>
    </location>
</feature>
<gene>
    <name evidence="3" type="ORF">ABDJ40_16095</name>
</gene>
<dbReference type="EMBL" id="JBDPZC010000007">
    <property type="protein sequence ID" value="MEO3714286.1"/>
    <property type="molecule type" value="Genomic_DNA"/>
</dbReference>
<feature type="transmembrane region" description="Helical" evidence="2">
    <location>
        <begin position="839"/>
        <end position="856"/>
    </location>
</feature>
<accession>A0ABV0GGY5</accession>